<dbReference type="EMBL" id="CP009687">
    <property type="protein sequence ID" value="AKL94424.1"/>
    <property type="molecule type" value="Genomic_DNA"/>
</dbReference>
<evidence type="ECO:0000313" key="1">
    <source>
        <dbReference type="EMBL" id="AKL94424.1"/>
    </source>
</evidence>
<dbReference type="KEGG" id="cace:CACET_c09170"/>
<dbReference type="STRING" id="84022.CACET_c09170"/>
<dbReference type="PATRIC" id="fig|84022.6.peg.933"/>
<dbReference type="Proteomes" id="UP000035704">
    <property type="component" value="Chromosome"/>
</dbReference>
<evidence type="ECO:0000313" key="2">
    <source>
        <dbReference type="Proteomes" id="UP000035704"/>
    </source>
</evidence>
<keyword evidence="2" id="KW-1185">Reference proteome</keyword>
<gene>
    <name evidence="1" type="ORF">CACET_c09170</name>
</gene>
<protein>
    <submittedName>
        <fullName evidence="1">Uncharacterized protein</fullName>
    </submittedName>
</protein>
<accession>A0A0G3WAF7</accession>
<organism evidence="1 2">
    <name type="scientific">Clostridium aceticum</name>
    <dbReference type="NCBI Taxonomy" id="84022"/>
    <lineage>
        <taxon>Bacteria</taxon>
        <taxon>Bacillati</taxon>
        <taxon>Bacillota</taxon>
        <taxon>Clostridia</taxon>
        <taxon>Eubacteriales</taxon>
        <taxon>Clostridiaceae</taxon>
        <taxon>Clostridium</taxon>
    </lineage>
</organism>
<sequence>MLKIYLLFSAYLDMYIQVFARDVGGCCCEKSLTNMLFSTIFTEFRLTIKLENVYNLVVKKIIKFCFY</sequence>
<name>A0A0G3WAF7_9CLOT</name>
<dbReference type="AlphaFoldDB" id="A0A0G3WAF7"/>
<reference evidence="1 2" key="1">
    <citation type="submission" date="2014-10" db="EMBL/GenBank/DDBJ databases">
        <title>Genome sequence of Clostridium aceticum DSM 1496.</title>
        <authorList>
            <person name="Poehlein A."/>
            <person name="Schiel-Bengelsdorf B."/>
            <person name="Gottschalk G."/>
            <person name="Duerre P."/>
            <person name="Daniel R."/>
        </authorList>
    </citation>
    <scope>NUCLEOTIDE SEQUENCE [LARGE SCALE GENOMIC DNA]</scope>
    <source>
        <strain evidence="1 2">DSM 1496</strain>
    </source>
</reference>
<proteinExistence type="predicted"/>